<sequence>MRKFICIVMATILFVSIGALPVYASNSNHDSYAFSYVNQNGELITALVDKSNNVATTKVYINGILAQKSVADASSKTILTEIYDQKTLYY</sequence>
<dbReference type="Proteomes" id="UP000236497">
    <property type="component" value="Unassembled WGS sequence"/>
</dbReference>
<evidence type="ECO:0000313" key="2">
    <source>
        <dbReference type="EMBL" id="CRZ35496.1"/>
    </source>
</evidence>
<dbReference type="RefSeq" id="WP_103203573.1">
    <property type="nucleotide sequence ID" value="NZ_CVTD020000025.1"/>
</dbReference>
<keyword evidence="1" id="KW-0732">Signal</keyword>
<proteinExistence type="predicted"/>
<evidence type="ECO:0000256" key="1">
    <source>
        <dbReference type="SAM" id="SignalP"/>
    </source>
</evidence>
<evidence type="ECO:0000313" key="3">
    <source>
        <dbReference type="Proteomes" id="UP000236497"/>
    </source>
</evidence>
<feature type="signal peptide" evidence="1">
    <location>
        <begin position="1"/>
        <end position="24"/>
    </location>
</feature>
<organism evidence="2 3">
    <name type="scientific">Herbinix hemicellulosilytica</name>
    <dbReference type="NCBI Taxonomy" id="1564487"/>
    <lineage>
        <taxon>Bacteria</taxon>
        <taxon>Bacillati</taxon>
        <taxon>Bacillota</taxon>
        <taxon>Clostridia</taxon>
        <taxon>Lachnospirales</taxon>
        <taxon>Lachnospiraceae</taxon>
        <taxon>Herbinix</taxon>
    </lineage>
</organism>
<name>A0A0H5SL48_HERHM</name>
<reference evidence="2 3" key="1">
    <citation type="submission" date="2015-06" db="EMBL/GenBank/DDBJ databases">
        <authorList>
            <person name="Wibberg Daniel"/>
        </authorList>
    </citation>
    <scope>NUCLEOTIDE SEQUENCE [LARGE SCALE GENOMIC DNA]</scope>
    <source>
        <strain evidence="2 3">T3/55T</strain>
    </source>
</reference>
<dbReference type="AlphaFoldDB" id="A0A0H5SL48"/>
<feature type="chain" id="PRO_5005224033" evidence="1">
    <location>
        <begin position="25"/>
        <end position="90"/>
    </location>
</feature>
<accession>A0A0H5SL48</accession>
<dbReference type="EMBL" id="CVTD020000025">
    <property type="protein sequence ID" value="CRZ35496.1"/>
    <property type="molecule type" value="Genomic_DNA"/>
</dbReference>
<gene>
    <name evidence="2" type="ORF">HHT355_2307</name>
</gene>
<keyword evidence="3" id="KW-1185">Reference proteome</keyword>
<protein>
    <submittedName>
        <fullName evidence="2">Putative secreted protein</fullName>
    </submittedName>
</protein>